<evidence type="ECO:0000256" key="4">
    <source>
        <dbReference type="SAM" id="MobiDB-lite"/>
    </source>
</evidence>
<protein>
    <recommendedName>
        <fullName evidence="5">Peptidase M14 domain-containing protein</fullName>
    </recommendedName>
</protein>
<feature type="compositionally biased region" description="Polar residues" evidence="4">
    <location>
        <begin position="318"/>
        <end position="335"/>
    </location>
</feature>
<proteinExistence type="inferred from homology"/>
<dbReference type="EMBL" id="JAODUP010000117">
    <property type="protein sequence ID" value="KAK2161403.1"/>
    <property type="molecule type" value="Genomic_DNA"/>
</dbReference>
<dbReference type="Proteomes" id="UP001208570">
    <property type="component" value="Unassembled WGS sequence"/>
</dbReference>
<feature type="region of interest" description="Disordered" evidence="4">
    <location>
        <begin position="271"/>
        <end position="350"/>
    </location>
</feature>
<evidence type="ECO:0000256" key="1">
    <source>
        <dbReference type="ARBA" id="ARBA00001947"/>
    </source>
</evidence>
<evidence type="ECO:0000259" key="5">
    <source>
        <dbReference type="PROSITE" id="PS52035"/>
    </source>
</evidence>
<dbReference type="Gene3D" id="3.40.630.10">
    <property type="entry name" value="Zn peptidases"/>
    <property type="match status" value="1"/>
</dbReference>
<feature type="domain" description="Peptidase M14" evidence="5">
    <location>
        <begin position="1"/>
        <end position="141"/>
    </location>
</feature>
<feature type="compositionally biased region" description="Basic residues" evidence="4">
    <location>
        <begin position="294"/>
        <end position="305"/>
    </location>
</feature>
<dbReference type="PANTHER" id="PTHR12756:SF4">
    <property type="entry name" value="PEPTIDASE M14 CARBOXYPEPTIDASE A DOMAIN-CONTAINING PROTEIN"/>
    <property type="match status" value="1"/>
</dbReference>
<gene>
    <name evidence="6" type="ORF">LSH36_117g04032</name>
</gene>
<dbReference type="AlphaFoldDB" id="A0AAD9JXV1"/>
<organism evidence="6 7">
    <name type="scientific">Paralvinella palmiformis</name>
    <dbReference type="NCBI Taxonomy" id="53620"/>
    <lineage>
        <taxon>Eukaryota</taxon>
        <taxon>Metazoa</taxon>
        <taxon>Spiralia</taxon>
        <taxon>Lophotrochozoa</taxon>
        <taxon>Annelida</taxon>
        <taxon>Polychaeta</taxon>
        <taxon>Sedentaria</taxon>
        <taxon>Canalipalpata</taxon>
        <taxon>Terebellida</taxon>
        <taxon>Terebelliformia</taxon>
        <taxon>Alvinellidae</taxon>
        <taxon>Paralvinella</taxon>
    </lineage>
</organism>
<dbReference type="GO" id="GO:0008270">
    <property type="term" value="F:zinc ion binding"/>
    <property type="evidence" value="ECO:0007669"/>
    <property type="project" value="InterPro"/>
</dbReference>
<dbReference type="PANTHER" id="PTHR12756">
    <property type="entry name" value="CYTOSOLIC CARBOXYPEPTIDASE"/>
    <property type="match status" value="1"/>
</dbReference>
<evidence type="ECO:0000256" key="3">
    <source>
        <dbReference type="PROSITE-ProRule" id="PRU01379"/>
    </source>
</evidence>
<dbReference type="GO" id="GO:0004181">
    <property type="term" value="F:metallocarboxypeptidase activity"/>
    <property type="evidence" value="ECO:0007669"/>
    <property type="project" value="InterPro"/>
</dbReference>
<sequence length="350" mass="39640">MMEEVGKYHEIILYCDLHGHSRKHNVFMYGCNLNARLSNGAPDSANSVSPENYLQERLFPWLMSQKSPDKFWFRGCKFQVKKCKEATGRVVMFRQMNITNSFTMEATFCGTTICRGEQRHFTTFDYQDMGQVFCEVVLEYHQIKQNKARHSEVVLELTRAITQQILETRGLLPNNVPDITTEVGKQQIQVFSVDRNSGSDQIASTFIAMVTKDKSQPPTIAANQYPAQDREGVEHPDFSGMDVSQLLDTMSSQTMDGCAQLLEQLHIAESIAESDSSDSDSESEPEMKFVDVKPRRRKKKNKKKRQSNEGETGDKSKVSPSQHAQVMGMTNTTNRPKGDVKNVSVCLQLS</sequence>
<feature type="active site" description="Proton donor/acceptor" evidence="3">
    <location>
        <position position="105"/>
    </location>
</feature>
<dbReference type="InterPro" id="IPR050821">
    <property type="entry name" value="Cytosolic_carboxypeptidase"/>
</dbReference>
<keyword evidence="7" id="KW-1185">Reference proteome</keyword>
<feature type="compositionally biased region" description="Acidic residues" evidence="4">
    <location>
        <begin position="275"/>
        <end position="284"/>
    </location>
</feature>
<dbReference type="GO" id="GO:0006508">
    <property type="term" value="P:proteolysis"/>
    <property type="evidence" value="ECO:0007669"/>
    <property type="project" value="InterPro"/>
</dbReference>
<reference evidence="6" key="1">
    <citation type="journal article" date="2023" name="Mol. Biol. Evol.">
        <title>Third-Generation Sequencing Reveals the Adaptive Role of the Epigenome in Three Deep-Sea Polychaetes.</title>
        <authorList>
            <person name="Perez M."/>
            <person name="Aroh O."/>
            <person name="Sun Y."/>
            <person name="Lan Y."/>
            <person name="Juniper S.K."/>
            <person name="Young C.R."/>
            <person name="Angers B."/>
            <person name="Qian P.Y."/>
        </authorList>
    </citation>
    <scope>NUCLEOTIDE SEQUENCE</scope>
    <source>
        <strain evidence="6">P08H-3</strain>
    </source>
</reference>
<evidence type="ECO:0000313" key="6">
    <source>
        <dbReference type="EMBL" id="KAK2161403.1"/>
    </source>
</evidence>
<accession>A0AAD9JXV1</accession>
<comment type="cofactor">
    <cofactor evidence="1">
        <name>Zn(2+)</name>
        <dbReference type="ChEBI" id="CHEBI:29105"/>
    </cofactor>
</comment>
<dbReference type="InterPro" id="IPR000834">
    <property type="entry name" value="Peptidase_M14"/>
</dbReference>
<comment type="caution">
    <text evidence="6">The sequence shown here is derived from an EMBL/GenBank/DDBJ whole genome shotgun (WGS) entry which is preliminary data.</text>
</comment>
<name>A0AAD9JXV1_9ANNE</name>
<comment type="similarity">
    <text evidence="2 3">Belongs to the peptidase M14 family.</text>
</comment>
<evidence type="ECO:0000256" key="2">
    <source>
        <dbReference type="ARBA" id="ARBA00005988"/>
    </source>
</evidence>
<dbReference type="PROSITE" id="PS52035">
    <property type="entry name" value="PEPTIDASE_M14"/>
    <property type="match status" value="1"/>
</dbReference>
<evidence type="ECO:0000313" key="7">
    <source>
        <dbReference type="Proteomes" id="UP001208570"/>
    </source>
</evidence>
<dbReference type="SUPFAM" id="SSF53187">
    <property type="entry name" value="Zn-dependent exopeptidases"/>
    <property type="match status" value="1"/>
</dbReference>
<feature type="compositionally biased region" description="Basic and acidic residues" evidence="4">
    <location>
        <begin position="306"/>
        <end position="317"/>
    </location>
</feature>